<keyword evidence="4" id="KW-1185">Reference proteome</keyword>
<dbReference type="RefSeq" id="WP_194449710.1">
    <property type="nucleotide sequence ID" value="NZ_CP063849.1"/>
</dbReference>
<dbReference type="EMBL" id="CP063849">
    <property type="protein sequence ID" value="QOY88047.1"/>
    <property type="molecule type" value="Genomic_DNA"/>
</dbReference>
<feature type="region of interest" description="Disordered" evidence="1">
    <location>
        <begin position="45"/>
        <end position="93"/>
    </location>
</feature>
<dbReference type="AlphaFoldDB" id="A0A7S7NQR1"/>
<accession>A0A7S7NQR1</accession>
<reference evidence="3 4" key="1">
    <citation type="submission" date="2020-10" db="EMBL/GenBank/DDBJ databases">
        <title>Complete genome sequence of Paludibaculum fermentans P105T, a facultatively anaerobic acidobacterium capable of dissimilatory Fe(III) reduction.</title>
        <authorList>
            <person name="Dedysh S.N."/>
            <person name="Beletsky A.V."/>
            <person name="Kulichevskaya I.S."/>
            <person name="Mardanov A.V."/>
            <person name="Ravin N.V."/>
        </authorList>
    </citation>
    <scope>NUCLEOTIDE SEQUENCE [LARGE SCALE GENOMIC DNA]</scope>
    <source>
        <strain evidence="3 4">P105</strain>
    </source>
</reference>
<evidence type="ECO:0000313" key="4">
    <source>
        <dbReference type="Proteomes" id="UP000593892"/>
    </source>
</evidence>
<sequence>MVVRFVQAALFAAFLGGASLSVAPAFAPEGLQDSLLAAIRGSCRPAEGSSSFHNPQRQELRLERSRSTAAQPFAAGLPTRRADHTPLPENAGACGHFQSNRLLGGLFTTRPARAPPSFLS</sequence>
<organism evidence="3 4">
    <name type="scientific">Paludibaculum fermentans</name>
    <dbReference type="NCBI Taxonomy" id="1473598"/>
    <lineage>
        <taxon>Bacteria</taxon>
        <taxon>Pseudomonadati</taxon>
        <taxon>Acidobacteriota</taxon>
        <taxon>Terriglobia</taxon>
        <taxon>Bryobacterales</taxon>
        <taxon>Bryobacteraceae</taxon>
        <taxon>Paludibaculum</taxon>
    </lineage>
</organism>
<evidence type="ECO:0000313" key="3">
    <source>
        <dbReference type="EMBL" id="QOY88047.1"/>
    </source>
</evidence>
<feature type="signal peptide" evidence="2">
    <location>
        <begin position="1"/>
        <end position="27"/>
    </location>
</feature>
<protein>
    <recommendedName>
        <fullName evidence="5">Secreted protein</fullName>
    </recommendedName>
</protein>
<dbReference type="Proteomes" id="UP000593892">
    <property type="component" value="Chromosome"/>
</dbReference>
<proteinExistence type="predicted"/>
<evidence type="ECO:0000256" key="2">
    <source>
        <dbReference type="SAM" id="SignalP"/>
    </source>
</evidence>
<evidence type="ECO:0000256" key="1">
    <source>
        <dbReference type="SAM" id="MobiDB-lite"/>
    </source>
</evidence>
<feature type="compositionally biased region" description="Basic and acidic residues" evidence="1">
    <location>
        <begin position="56"/>
        <end position="66"/>
    </location>
</feature>
<feature type="chain" id="PRO_5033059207" description="Secreted protein" evidence="2">
    <location>
        <begin position="28"/>
        <end position="120"/>
    </location>
</feature>
<name>A0A7S7NQR1_PALFE</name>
<keyword evidence="2" id="KW-0732">Signal</keyword>
<gene>
    <name evidence="3" type="ORF">IRI77_35820</name>
</gene>
<evidence type="ECO:0008006" key="5">
    <source>
        <dbReference type="Google" id="ProtNLM"/>
    </source>
</evidence>
<dbReference type="KEGG" id="pfer:IRI77_35820"/>